<evidence type="ECO:0000256" key="1">
    <source>
        <dbReference type="SAM" id="Phobius"/>
    </source>
</evidence>
<keyword evidence="1" id="KW-1133">Transmembrane helix</keyword>
<dbReference type="Proteomes" id="UP000034785">
    <property type="component" value="Unassembled WGS sequence"/>
</dbReference>
<evidence type="ECO:0000313" key="3">
    <source>
        <dbReference type="Proteomes" id="UP000034785"/>
    </source>
</evidence>
<sequence length="109" mass="12055">MNLLISFIAAIALVGVVFAFIASCGLACAVGAVMPVTLFILLILLILFTYLFNKILNSNSAEFKVIALMFFGIGLVILLVVAMVVLKIDPSRVHIKFPYFGFIYGWMYR</sequence>
<dbReference type="EMBL" id="LCEJ01000010">
    <property type="protein sequence ID" value="KKS70903.1"/>
    <property type="molecule type" value="Genomic_DNA"/>
</dbReference>
<proteinExistence type="predicted"/>
<protein>
    <submittedName>
        <fullName evidence="2">Uncharacterized protein</fullName>
    </submittedName>
</protein>
<dbReference type="AlphaFoldDB" id="A0A0G1E8J7"/>
<feature type="transmembrane region" description="Helical" evidence="1">
    <location>
        <begin position="29"/>
        <end position="53"/>
    </location>
</feature>
<comment type="caution">
    <text evidence="2">The sequence shown here is derived from an EMBL/GenBank/DDBJ whole genome shotgun (WGS) entry which is preliminary data.</text>
</comment>
<keyword evidence="1" id="KW-0472">Membrane</keyword>
<reference evidence="2 3" key="1">
    <citation type="journal article" date="2015" name="Nature">
        <title>rRNA introns, odd ribosomes, and small enigmatic genomes across a large radiation of phyla.</title>
        <authorList>
            <person name="Brown C.T."/>
            <person name="Hug L.A."/>
            <person name="Thomas B.C."/>
            <person name="Sharon I."/>
            <person name="Castelle C.J."/>
            <person name="Singh A."/>
            <person name="Wilkins M.J."/>
            <person name="Williams K.H."/>
            <person name="Banfield J.F."/>
        </authorList>
    </citation>
    <scope>NUCLEOTIDE SEQUENCE [LARGE SCALE GENOMIC DNA]</scope>
</reference>
<gene>
    <name evidence="2" type="ORF">UV41_C0010G0014</name>
</gene>
<organism evidence="2 3">
    <name type="scientific">Candidatus Daviesbacteria bacterium GW2011_GWA2_42_7</name>
    <dbReference type="NCBI Taxonomy" id="1618425"/>
    <lineage>
        <taxon>Bacteria</taxon>
        <taxon>Candidatus Daviesiibacteriota</taxon>
    </lineage>
</organism>
<feature type="transmembrane region" description="Helical" evidence="1">
    <location>
        <begin position="65"/>
        <end position="86"/>
    </location>
</feature>
<keyword evidence="1" id="KW-0812">Transmembrane</keyword>
<evidence type="ECO:0000313" key="2">
    <source>
        <dbReference type="EMBL" id="KKS70903.1"/>
    </source>
</evidence>
<accession>A0A0G1E8J7</accession>
<name>A0A0G1E8J7_9BACT</name>